<dbReference type="SMART" id="SM00862">
    <property type="entry name" value="Trans_reg_C"/>
    <property type="match status" value="1"/>
</dbReference>
<dbReference type="Gene3D" id="3.40.50.2300">
    <property type="match status" value="1"/>
</dbReference>
<organism evidence="16 17">
    <name type="scientific">Cohnella soli</name>
    <dbReference type="NCBI Taxonomy" id="425005"/>
    <lineage>
        <taxon>Bacteria</taxon>
        <taxon>Bacillati</taxon>
        <taxon>Bacillota</taxon>
        <taxon>Bacilli</taxon>
        <taxon>Bacillales</taxon>
        <taxon>Paenibacillaceae</taxon>
        <taxon>Cohnella</taxon>
    </lineage>
</organism>
<evidence type="ECO:0000256" key="1">
    <source>
        <dbReference type="ARBA" id="ARBA00004496"/>
    </source>
</evidence>
<evidence type="ECO:0000256" key="10">
    <source>
        <dbReference type="ARBA" id="ARBA00037471"/>
    </source>
</evidence>
<evidence type="ECO:0000256" key="11">
    <source>
        <dbReference type="ARBA" id="ARBA00039976"/>
    </source>
</evidence>
<dbReference type="PROSITE" id="PS51755">
    <property type="entry name" value="OMPR_PHOB"/>
    <property type="match status" value="1"/>
</dbReference>
<evidence type="ECO:0000313" key="17">
    <source>
        <dbReference type="Proteomes" id="UP001596113"/>
    </source>
</evidence>
<feature type="modified residue" description="4-aspartylphosphate" evidence="12">
    <location>
        <position position="52"/>
    </location>
</feature>
<dbReference type="Proteomes" id="UP001596113">
    <property type="component" value="Unassembled WGS sequence"/>
</dbReference>
<dbReference type="InterPro" id="IPR001867">
    <property type="entry name" value="OmpR/PhoB-type_DNA-bd"/>
</dbReference>
<dbReference type="InterPro" id="IPR001789">
    <property type="entry name" value="Sig_transdc_resp-reg_receiver"/>
</dbReference>
<comment type="caution">
    <text evidence="16">The sequence shown here is derived from an EMBL/GenBank/DDBJ whole genome shotgun (WGS) entry which is preliminary data.</text>
</comment>
<evidence type="ECO:0000313" key="16">
    <source>
        <dbReference type="EMBL" id="MFC5404848.1"/>
    </source>
</evidence>
<dbReference type="InterPro" id="IPR039420">
    <property type="entry name" value="WalR-like"/>
</dbReference>
<keyword evidence="8" id="KW-0010">Activator</keyword>
<evidence type="ECO:0000256" key="4">
    <source>
        <dbReference type="ARBA" id="ARBA00023012"/>
    </source>
</evidence>
<name>A0ABW0HV89_9BACL</name>
<evidence type="ECO:0000256" key="7">
    <source>
        <dbReference type="ARBA" id="ARBA00023125"/>
    </source>
</evidence>
<evidence type="ECO:0000259" key="15">
    <source>
        <dbReference type="PROSITE" id="PS51755"/>
    </source>
</evidence>
<dbReference type="InterPro" id="IPR011006">
    <property type="entry name" value="CheY-like_superfamily"/>
</dbReference>
<proteinExistence type="predicted"/>
<feature type="DNA-binding region" description="OmpR/PhoB-type" evidence="13">
    <location>
        <begin position="125"/>
        <end position="223"/>
    </location>
</feature>
<dbReference type="SUPFAM" id="SSF52172">
    <property type="entry name" value="CheY-like"/>
    <property type="match status" value="1"/>
</dbReference>
<evidence type="ECO:0000256" key="8">
    <source>
        <dbReference type="ARBA" id="ARBA00023159"/>
    </source>
</evidence>
<reference evidence="17" key="1">
    <citation type="journal article" date="2019" name="Int. J. Syst. Evol. Microbiol.">
        <title>The Global Catalogue of Microorganisms (GCM) 10K type strain sequencing project: providing services to taxonomists for standard genome sequencing and annotation.</title>
        <authorList>
            <consortium name="The Broad Institute Genomics Platform"/>
            <consortium name="The Broad Institute Genome Sequencing Center for Infectious Disease"/>
            <person name="Wu L."/>
            <person name="Ma J."/>
        </authorList>
    </citation>
    <scope>NUCLEOTIDE SEQUENCE [LARGE SCALE GENOMIC DNA]</scope>
    <source>
        <strain evidence="17">CGMCC 1.18575</strain>
    </source>
</reference>
<evidence type="ECO:0000256" key="13">
    <source>
        <dbReference type="PROSITE-ProRule" id="PRU01091"/>
    </source>
</evidence>
<evidence type="ECO:0000259" key="14">
    <source>
        <dbReference type="PROSITE" id="PS50110"/>
    </source>
</evidence>
<comment type="subcellular location">
    <subcellularLocation>
        <location evidence="1">Cytoplasm</location>
    </subcellularLocation>
</comment>
<evidence type="ECO:0000256" key="12">
    <source>
        <dbReference type="PROSITE-ProRule" id="PRU00169"/>
    </source>
</evidence>
<keyword evidence="7 13" id="KW-0238">DNA-binding</keyword>
<keyword evidence="17" id="KW-1185">Reference proteome</keyword>
<keyword evidence="3 12" id="KW-0597">Phosphoprotein</keyword>
<dbReference type="InterPro" id="IPR036388">
    <property type="entry name" value="WH-like_DNA-bd_sf"/>
</dbReference>
<evidence type="ECO:0000256" key="2">
    <source>
        <dbReference type="ARBA" id="ARBA00022490"/>
    </source>
</evidence>
<sequence>MVNILIADDDPHIRALMRLYLRNQGFEIAEADNGIDAFAIVEGAGVDLVILDIMMPGMDGWDLCVKIRESDPDIPLLMVTAKGESGQKIKGFRLGTDDYLTKPFDPVELVMRVKALLKRYRIASSQVISLGEIVLNRRTYKVMRGGEELTLPLKEFELLFMLAGHPGQIFTREQLIVQLWGMDYEGDDRTVDVHIKRLRERFSDDVRHFRIETARSLGYRLVVNPG</sequence>
<comment type="function">
    <text evidence="10">Member of the two-component regulatory system HssS/HssR involved in intracellular heme homeostasis and tempering of staphylococcal virulence. Phosphorylated HssR binds to a direct repeat sequence within hrtAB promoter and activates the expression of hrtAB, an efflux pump, in response to extracellular heme, hemin, hemoglobin or blood.</text>
</comment>
<dbReference type="PANTHER" id="PTHR48111">
    <property type="entry name" value="REGULATOR OF RPOS"/>
    <property type="match status" value="1"/>
</dbReference>
<evidence type="ECO:0000256" key="6">
    <source>
        <dbReference type="ARBA" id="ARBA00023026"/>
    </source>
</evidence>
<dbReference type="PROSITE" id="PS50110">
    <property type="entry name" value="RESPONSE_REGULATORY"/>
    <property type="match status" value="1"/>
</dbReference>
<evidence type="ECO:0000256" key="9">
    <source>
        <dbReference type="ARBA" id="ARBA00023163"/>
    </source>
</evidence>
<dbReference type="PANTHER" id="PTHR48111:SF49">
    <property type="entry name" value="HEME RESPONSE REGULATOR HSSR"/>
    <property type="match status" value="1"/>
</dbReference>
<keyword evidence="5" id="KW-0805">Transcription regulation</keyword>
<feature type="domain" description="Response regulatory" evidence="14">
    <location>
        <begin position="3"/>
        <end position="117"/>
    </location>
</feature>
<feature type="domain" description="OmpR/PhoB-type" evidence="15">
    <location>
        <begin position="125"/>
        <end position="223"/>
    </location>
</feature>
<dbReference type="CDD" id="cd00383">
    <property type="entry name" value="trans_reg_C"/>
    <property type="match status" value="1"/>
</dbReference>
<dbReference type="CDD" id="cd17574">
    <property type="entry name" value="REC_OmpR"/>
    <property type="match status" value="1"/>
</dbReference>
<dbReference type="RefSeq" id="WP_378135507.1">
    <property type="nucleotide sequence ID" value="NZ_JBHSMI010000028.1"/>
</dbReference>
<keyword evidence="6" id="KW-0843">Virulence</keyword>
<dbReference type="Pfam" id="PF00072">
    <property type="entry name" value="Response_reg"/>
    <property type="match status" value="1"/>
</dbReference>
<evidence type="ECO:0000256" key="3">
    <source>
        <dbReference type="ARBA" id="ARBA00022553"/>
    </source>
</evidence>
<keyword evidence="4" id="KW-0902">Two-component regulatory system</keyword>
<dbReference type="SMART" id="SM00448">
    <property type="entry name" value="REC"/>
    <property type="match status" value="1"/>
</dbReference>
<keyword evidence="2" id="KW-0963">Cytoplasm</keyword>
<evidence type="ECO:0000256" key="5">
    <source>
        <dbReference type="ARBA" id="ARBA00023015"/>
    </source>
</evidence>
<accession>A0ABW0HV89</accession>
<keyword evidence="9" id="KW-0804">Transcription</keyword>
<gene>
    <name evidence="16" type="ORF">ACFPOF_19075</name>
</gene>
<protein>
    <recommendedName>
        <fullName evidence="11">Heme response regulator HssR</fullName>
    </recommendedName>
</protein>
<dbReference type="Pfam" id="PF00486">
    <property type="entry name" value="Trans_reg_C"/>
    <property type="match status" value="1"/>
</dbReference>
<dbReference type="Gene3D" id="1.10.10.10">
    <property type="entry name" value="Winged helix-like DNA-binding domain superfamily/Winged helix DNA-binding domain"/>
    <property type="match status" value="1"/>
</dbReference>
<dbReference type="EMBL" id="JBHSMI010000028">
    <property type="protein sequence ID" value="MFC5404848.1"/>
    <property type="molecule type" value="Genomic_DNA"/>
</dbReference>